<dbReference type="AlphaFoldDB" id="A0AAP0PWM9"/>
<name>A0AAP0PWM9_9MAGN</name>
<protein>
    <submittedName>
        <fullName evidence="1">Uncharacterized protein</fullName>
    </submittedName>
</protein>
<dbReference type="EMBL" id="JBBNAG010000002">
    <property type="protein sequence ID" value="KAK9157840.1"/>
    <property type="molecule type" value="Genomic_DNA"/>
</dbReference>
<gene>
    <name evidence="1" type="ORF">Scep_004414</name>
</gene>
<comment type="caution">
    <text evidence="1">The sequence shown here is derived from an EMBL/GenBank/DDBJ whole genome shotgun (WGS) entry which is preliminary data.</text>
</comment>
<proteinExistence type="predicted"/>
<evidence type="ECO:0000313" key="1">
    <source>
        <dbReference type="EMBL" id="KAK9157840.1"/>
    </source>
</evidence>
<reference evidence="1 2" key="1">
    <citation type="submission" date="2024-01" db="EMBL/GenBank/DDBJ databases">
        <title>Genome assemblies of Stephania.</title>
        <authorList>
            <person name="Yang L."/>
        </authorList>
    </citation>
    <scope>NUCLEOTIDE SEQUENCE [LARGE SCALE GENOMIC DNA]</scope>
    <source>
        <strain evidence="1">JXDWG</strain>
        <tissue evidence="1">Leaf</tissue>
    </source>
</reference>
<evidence type="ECO:0000313" key="2">
    <source>
        <dbReference type="Proteomes" id="UP001419268"/>
    </source>
</evidence>
<keyword evidence="2" id="KW-1185">Reference proteome</keyword>
<organism evidence="1 2">
    <name type="scientific">Stephania cephalantha</name>
    <dbReference type="NCBI Taxonomy" id="152367"/>
    <lineage>
        <taxon>Eukaryota</taxon>
        <taxon>Viridiplantae</taxon>
        <taxon>Streptophyta</taxon>
        <taxon>Embryophyta</taxon>
        <taxon>Tracheophyta</taxon>
        <taxon>Spermatophyta</taxon>
        <taxon>Magnoliopsida</taxon>
        <taxon>Ranunculales</taxon>
        <taxon>Menispermaceae</taxon>
        <taxon>Menispermoideae</taxon>
        <taxon>Cissampelideae</taxon>
        <taxon>Stephania</taxon>
    </lineage>
</organism>
<sequence>MCLPYIIIAYMTLTFGSGCYLRYEHLLTAFIKAMGMHLNLGGRSLSLKDTVCVATLEVMNYRYIHAKRRWIREVDISKGERYGIYESPHDSDSALDFDERDYLDYNFLYQLHADGGDGQGVAPPDDEV</sequence>
<dbReference type="Proteomes" id="UP001419268">
    <property type="component" value="Unassembled WGS sequence"/>
</dbReference>
<accession>A0AAP0PWM9</accession>